<feature type="transmembrane region" description="Helical" evidence="7">
    <location>
        <begin position="73"/>
        <end position="90"/>
    </location>
</feature>
<keyword evidence="4 7" id="KW-0812">Transmembrane</keyword>
<dbReference type="EMBL" id="CP031165">
    <property type="protein sequence ID" value="AXV06127.1"/>
    <property type="molecule type" value="Genomic_DNA"/>
</dbReference>
<dbReference type="GO" id="GO:0005886">
    <property type="term" value="C:plasma membrane"/>
    <property type="evidence" value="ECO:0007669"/>
    <property type="project" value="UniProtKB-SubCell"/>
</dbReference>
<feature type="domain" description="Glycine transporter" evidence="8">
    <location>
        <begin position="99"/>
        <end position="174"/>
    </location>
</feature>
<feature type="transmembrane region" description="Helical" evidence="7">
    <location>
        <begin position="123"/>
        <end position="144"/>
    </location>
</feature>
<feature type="transmembrane region" description="Helical" evidence="7">
    <location>
        <begin position="37"/>
        <end position="53"/>
    </location>
</feature>
<evidence type="ECO:0000256" key="4">
    <source>
        <dbReference type="ARBA" id="ARBA00022692"/>
    </source>
</evidence>
<dbReference type="KEGG" id="euz:DVS28_a1428"/>
<reference evidence="9 10" key="1">
    <citation type="submission" date="2018-09" db="EMBL/GenBank/DDBJ databases">
        <title>Complete genome sequence of Euzebya sp. DY32-46 isolated from seawater of Pacific Ocean.</title>
        <authorList>
            <person name="Xu L."/>
            <person name="Wu Y.-H."/>
            <person name="Xu X.-W."/>
        </authorList>
    </citation>
    <scope>NUCLEOTIDE SEQUENCE [LARGE SCALE GENOMIC DNA]</scope>
    <source>
        <strain evidence="9 10">DY32-46</strain>
    </source>
</reference>
<dbReference type="AlphaFoldDB" id="A0A346XV80"/>
<keyword evidence="3" id="KW-1003">Cell membrane</keyword>
<evidence type="ECO:0000313" key="10">
    <source>
        <dbReference type="Proteomes" id="UP000264006"/>
    </source>
</evidence>
<feature type="transmembrane region" description="Helical" evidence="7">
    <location>
        <begin position="97"/>
        <end position="117"/>
    </location>
</feature>
<keyword evidence="6 7" id="KW-0472">Membrane</keyword>
<dbReference type="PANTHER" id="PTHR30506:SF3">
    <property type="entry name" value="UPF0126 INNER MEMBRANE PROTEIN YADS-RELATED"/>
    <property type="match status" value="1"/>
</dbReference>
<protein>
    <recommendedName>
        <fullName evidence="8">Glycine transporter domain-containing protein</fullName>
    </recommendedName>
</protein>
<feature type="domain" description="Glycine transporter" evidence="8">
    <location>
        <begin position="13"/>
        <end position="86"/>
    </location>
</feature>
<dbReference type="Pfam" id="PF03458">
    <property type="entry name" value="Gly_transporter"/>
    <property type="match status" value="2"/>
</dbReference>
<dbReference type="RefSeq" id="WP_114590827.1">
    <property type="nucleotide sequence ID" value="NZ_CP031165.1"/>
</dbReference>
<sequence>MTLPGLDPTLERVLDLAGVLVFALSGAQLAAQKRFDIVGIAALAIVTALGGGITRDVLLGDTPPAAFRDQTYLIVPLIATVLVLGGHRALERISRPVLVFDALGLALFCVVGTAKALDHGLGAVPAALLGVITAVGGGVIRDTLARDVPAIFRPDSTLYAIPAALGATAVVVLWPQDALDAVTAAIVVAAVFGIRVLALRFRWRAPTARS</sequence>
<name>A0A346XV80_9ACTN</name>
<feature type="transmembrane region" description="Helical" evidence="7">
    <location>
        <begin position="12"/>
        <end position="30"/>
    </location>
</feature>
<accession>A0A346XV80</accession>
<dbReference type="OrthoDB" id="9791874at2"/>
<gene>
    <name evidence="9" type="ORF">DVS28_a1428</name>
</gene>
<evidence type="ECO:0000313" key="9">
    <source>
        <dbReference type="EMBL" id="AXV06127.1"/>
    </source>
</evidence>
<dbReference type="InterPro" id="IPR005115">
    <property type="entry name" value="Gly_transporter"/>
</dbReference>
<evidence type="ECO:0000256" key="3">
    <source>
        <dbReference type="ARBA" id="ARBA00022475"/>
    </source>
</evidence>
<comment type="similarity">
    <text evidence="2">Belongs to the UPF0126 family.</text>
</comment>
<keyword evidence="10" id="KW-1185">Reference proteome</keyword>
<keyword evidence="5 7" id="KW-1133">Transmembrane helix</keyword>
<evidence type="ECO:0000256" key="6">
    <source>
        <dbReference type="ARBA" id="ARBA00023136"/>
    </source>
</evidence>
<evidence type="ECO:0000256" key="7">
    <source>
        <dbReference type="SAM" id="Phobius"/>
    </source>
</evidence>
<dbReference type="Proteomes" id="UP000264006">
    <property type="component" value="Chromosome"/>
</dbReference>
<proteinExistence type="inferred from homology"/>
<evidence type="ECO:0000256" key="2">
    <source>
        <dbReference type="ARBA" id="ARBA00008193"/>
    </source>
</evidence>
<evidence type="ECO:0000256" key="1">
    <source>
        <dbReference type="ARBA" id="ARBA00004651"/>
    </source>
</evidence>
<evidence type="ECO:0000259" key="8">
    <source>
        <dbReference type="Pfam" id="PF03458"/>
    </source>
</evidence>
<feature type="transmembrane region" description="Helical" evidence="7">
    <location>
        <begin position="181"/>
        <end position="201"/>
    </location>
</feature>
<dbReference type="PANTHER" id="PTHR30506">
    <property type="entry name" value="INNER MEMBRANE PROTEIN"/>
    <property type="match status" value="1"/>
</dbReference>
<feature type="transmembrane region" description="Helical" evidence="7">
    <location>
        <begin position="156"/>
        <end position="175"/>
    </location>
</feature>
<comment type="subcellular location">
    <subcellularLocation>
        <location evidence="1">Cell membrane</location>
        <topology evidence="1">Multi-pass membrane protein</topology>
    </subcellularLocation>
</comment>
<organism evidence="9 10">
    <name type="scientific">Euzebya pacifica</name>
    <dbReference type="NCBI Taxonomy" id="1608957"/>
    <lineage>
        <taxon>Bacteria</taxon>
        <taxon>Bacillati</taxon>
        <taxon>Actinomycetota</taxon>
        <taxon>Nitriliruptoria</taxon>
        <taxon>Euzebyales</taxon>
    </lineage>
</organism>
<evidence type="ECO:0000256" key="5">
    <source>
        <dbReference type="ARBA" id="ARBA00022989"/>
    </source>
</evidence>